<feature type="domain" description="CHK kinase-like" evidence="1">
    <location>
        <begin position="136"/>
        <end position="320"/>
    </location>
</feature>
<reference evidence="3" key="1">
    <citation type="submission" date="2025-08" db="UniProtKB">
        <authorList>
            <consortium name="RefSeq"/>
        </authorList>
    </citation>
    <scope>IDENTIFICATION</scope>
</reference>
<gene>
    <name evidence="3" type="primary">LOC105366189</name>
</gene>
<dbReference type="InterPro" id="IPR015897">
    <property type="entry name" value="CHK_kinase-like"/>
</dbReference>
<dbReference type="KEGG" id="csol:105366189"/>
<keyword evidence="2" id="KW-1185">Reference proteome</keyword>
<dbReference type="Pfam" id="PF02958">
    <property type="entry name" value="EcKL"/>
    <property type="match status" value="1"/>
</dbReference>
<dbReference type="InterPro" id="IPR011009">
    <property type="entry name" value="Kinase-like_dom_sf"/>
</dbReference>
<organism evidence="2 3">
    <name type="scientific">Ceratosolen solmsi marchali</name>
    <dbReference type="NCBI Taxonomy" id="326594"/>
    <lineage>
        <taxon>Eukaryota</taxon>
        <taxon>Metazoa</taxon>
        <taxon>Ecdysozoa</taxon>
        <taxon>Arthropoda</taxon>
        <taxon>Hexapoda</taxon>
        <taxon>Insecta</taxon>
        <taxon>Pterygota</taxon>
        <taxon>Neoptera</taxon>
        <taxon>Endopterygota</taxon>
        <taxon>Hymenoptera</taxon>
        <taxon>Apocrita</taxon>
        <taxon>Proctotrupomorpha</taxon>
        <taxon>Chalcidoidea</taxon>
        <taxon>Agaonidae</taxon>
        <taxon>Agaoninae</taxon>
        <taxon>Ceratosolen</taxon>
    </lineage>
</organism>
<dbReference type="GeneID" id="105366189"/>
<dbReference type="RefSeq" id="XP_011502835.1">
    <property type="nucleotide sequence ID" value="XM_011504533.1"/>
</dbReference>
<sequence length="419" mass="48821">MSTNSAKMLSIKNIISHDVAKMIAVRAFGDDESIEIINHRLANYSKNTVGFLGNHQRLEITVKKNKGDHEFVKLSFFVKSVPHDSSEQTFFIKQRRVFNQESEFFNEVLPQLLEITTVGKIEPWAPKCYLANTDIIVLEDVRTNGFTMREIKIFKGEDLKSAVKAMARFHAASMLLEKKLGKPLNEVYPKVCVEQIFIEQIMELTLDLLESLIKDIAKRNKRTTSGVREHMERVYKYMITGGQDKCRVLCHGDAWPNNLMLDSSEVPKCLLVDYQMVRYAPRMIDVIQLVYLSTTQEIRRCEERDVIEAYWDELCETLRKCNPTLKRPNLEDLMKEYDNDVKSVAQLTAIIYFPIVLLNKEVFAEYKDHPEVLYKTLIFRRNNDYILELMDKDEDYSSRITEIVLEFAENCEKHKSSET</sequence>
<evidence type="ECO:0000313" key="2">
    <source>
        <dbReference type="Proteomes" id="UP000695007"/>
    </source>
</evidence>
<name>A0AAJ6YRD1_9HYME</name>
<dbReference type="AlphaFoldDB" id="A0AAJ6YRD1"/>
<dbReference type="PANTHER" id="PTHR11012">
    <property type="entry name" value="PROTEIN KINASE-LIKE DOMAIN-CONTAINING"/>
    <property type="match status" value="1"/>
</dbReference>
<dbReference type="Gene3D" id="3.90.1200.10">
    <property type="match status" value="1"/>
</dbReference>
<evidence type="ECO:0000313" key="3">
    <source>
        <dbReference type="RefSeq" id="XP_011502835.1"/>
    </source>
</evidence>
<dbReference type="SMART" id="SM00587">
    <property type="entry name" value="CHK"/>
    <property type="match status" value="1"/>
</dbReference>
<protein>
    <submittedName>
        <fullName evidence="3">Uncharacterized protein LOC105366189</fullName>
    </submittedName>
</protein>
<dbReference type="PANTHER" id="PTHR11012:SF48">
    <property type="entry name" value="CHK KINASE-LIKE DOMAIN-CONTAINING PROTEIN-RELATED"/>
    <property type="match status" value="1"/>
</dbReference>
<accession>A0AAJ6YRD1</accession>
<dbReference type="SUPFAM" id="SSF56112">
    <property type="entry name" value="Protein kinase-like (PK-like)"/>
    <property type="match status" value="1"/>
</dbReference>
<dbReference type="InterPro" id="IPR004119">
    <property type="entry name" value="EcKL"/>
</dbReference>
<proteinExistence type="predicted"/>
<evidence type="ECO:0000259" key="1">
    <source>
        <dbReference type="SMART" id="SM00587"/>
    </source>
</evidence>
<dbReference type="Proteomes" id="UP000695007">
    <property type="component" value="Unplaced"/>
</dbReference>